<dbReference type="EMBL" id="MQWD01000001">
    <property type="protein sequence ID" value="PAP78853.1"/>
    <property type="molecule type" value="Genomic_DNA"/>
</dbReference>
<dbReference type="InterPro" id="IPR036163">
    <property type="entry name" value="HMA_dom_sf"/>
</dbReference>
<organism evidence="2 3">
    <name type="scientific">Rubrivirga marina</name>
    <dbReference type="NCBI Taxonomy" id="1196024"/>
    <lineage>
        <taxon>Bacteria</taxon>
        <taxon>Pseudomonadati</taxon>
        <taxon>Rhodothermota</taxon>
        <taxon>Rhodothermia</taxon>
        <taxon>Rhodothermales</taxon>
        <taxon>Rubricoccaceae</taxon>
        <taxon>Rubrivirga</taxon>
    </lineage>
</organism>
<sequence length="80" mass="8348">MKLMPDRHVEVLEIEGMTCDHCVKSVREALAGVSNAVVRSVEIGRAEVDAGPEATREQLVAAVEGAGFDVVGGTSEAAPE</sequence>
<dbReference type="Proteomes" id="UP000216339">
    <property type="component" value="Unassembled WGS sequence"/>
</dbReference>
<dbReference type="CDD" id="cd00371">
    <property type="entry name" value="HMA"/>
    <property type="match status" value="1"/>
</dbReference>
<dbReference type="AlphaFoldDB" id="A0A271J5Z6"/>
<dbReference type="GO" id="GO:0046872">
    <property type="term" value="F:metal ion binding"/>
    <property type="evidence" value="ECO:0007669"/>
    <property type="project" value="InterPro"/>
</dbReference>
<protein>
    <recommendedName>
        <fullName evidence="1">HMA domain-containing protein</fullName>
    </recommendedName>
</protein>
<dbReference type="PROSITE" id="PS50846">
    <property type="entry name" value="HMA_2"/>
    <property type="match status" value="1"/>
</dbReference>
<feature type="domain" description="HMA" evidence="1">
    <location>
        <begin position="8"/>
        <end position="71"/>
    </location>
</feature>
<proteinExistence type="predicted"/>
<evidence type="ECO:0000313" key="3">
    <source>
        <dbReference type="Proteomes" id="UP000216339"/>
    </source>
</evidence>
<gene>
    <name evidence="2" type="ORF">BSZ37_18210</name>
</gene>
<evidence type="ECO:0000313" key="2">
    <source>
        <dbReference type="EMBL" id="PAP78853.1"/>
    </source>
</evidence>
<keyword evidence="3" id="KW-1185">Reference proteome</keyword>
<name>A0A271J5Z6_9BACT</name>
<dbReference type="SUPFAM" id="SSF55008">
    <property type="entry name" value="HMA, heavy metal-associated domain"/>
    <property type="match status" value="1"/>
</dbReference>
<accession>A0A271J5Z6</accession>
<dbReference type="Gene3D" id="3.30.70.100">
    <property type="match status" value="1"/>
</dbReference>
<reference evidence="2 3" key="1">
    <citation type="submission" date="2016-11" db="EMBL/GenBank/DDBJ databases">
        <title>Study of marine rhodopsin-containing bacteria.</title>
        <authorList>
            <person name="Yoshizawa S."/>
            <person name="Kumagai Y."/>
            <person name="Kogure K."/>
        </authorList>
    </citation>
    <scope>NUCLEOTIDE SEQUENCE [LARGE SCALE GENOMIC DNA]</scope>
    <source>
        <strain evidence="2 3">SAORIC-28</strain>
    </source>
</reference>
<evidence type="ECO:0000259" key="1">
    <source>
        <dbReference type="PROSITE" id="PS50846"/>
    </source>
</evidence>
<comment type="caution">
    <text evidence="2">The sequence shown here is derived from an EMBL/GenBank/DDBJ whole genome shotgun (WGS) entry which is preliminary data.</text>
</comment>
<dbReference type="InterPro" id="IPR006121">
    <property type="entry name" value="HMA_dom"/>
</dbReference>
<dbReference type="Pfam" id="PF00403">
    <property type="entry name" value="HMA"/>
    <property type="match status" value="1"/>
</dbReference>